<sequence>MSTIARRRVNSAVWYVAVTALSLATVFPLIWTLATSFKGEGEILGGSGLLPRDFSLGNYADALTEVPFVRYILNSLAIALAGAATNMFFGGLAGYAFAKLEFRFKRSLFLTLIASMSIPAVVTMIPLFLILKRFPLLGGNDLLGEGGVGFINSYWAVILPGAAGGFAIFFMRQFFGTLPDELGEAARIDGAGEFTVFRRVYLPLAKGPLAVLGLLTFQAGWNSFMWPLIVLNNRDMMTVQVGLSAFVTDHQTQYGPLMAGTVIASLPVLVVFLFGQRYLIDGIAHSGIK</sequence>
<dbReference type="InterPro" id="IPR035906">
    <property type="entry name" value="MetI-like_sf"/>
</dbReference>
<dbReference type="CDD" id="cd06261">
    <property type="entry name" value="TM_PBP2"/>
    <property type="match status" value="1"/>
</dbReference>
<evidence type="ECO:0000256" key="5">
    <source>
        <dbReference type="ARBA" id="ARBA00022989"/>
    </source>
</evidence>
<feature type="transmembrane region" description="Helical" evidence="7">
    <location>
        <begin position="12"/>
        <end position="34"/>
    </location>
</feature>
<evidence type="ECO:0000259" key="8">
    <source>
        <dbReference type="PROSITE" id="PS50928"/>
    </source>
</evidence>
<dbReference type="EMBL" id="JACHGT010000003">
    <property type="protein sequence ID" value="MBB6033446.1"/>
    <property type="molecule type" value="Genomic_DNA"/>
</dbReference>
<dbReference type="PANTHER" id="PTHR43744">
    <property type="entry name" value="ABC TRANSPORTER PERMEASE PROTEIN MG189-RELATED-RELATED"/>
    <property type="match status" value="1"/>
</dbReference>
<reference evidence="9 10" key="1">
    <citation type="submission" date="2020-08" db="EMBL/GenBank/DDBJ databases">
        <title>Genomic Encyclopedia of Type Strains, Phase IV (KMG-IV): sequencing the most valuable type-strain genomes for metagenomic binning, comparative biology and taxonomic classification.</title>
        <authorList>
            <person name="Goeker M."/>
        </authorList>
    </citation>
    <scope>NUCLEOTIDE SEQUENCE [LARGE SCALE GENOMIC DNA]</scope>
    <source>
        <strain evidence="9 10">YIM 65646</strain>
    </source>
</reference>
<feature type="domain" description="ABC transmembrane type-1" evidence="8">
    <location>
        <begin position="72"/>
        <end position="275"/>
    </location>
</feature>
<keyword evidence="5 7" id="KW-1133">Transmembrane helix</keyword>
<feature type="transmembrane region" description="Helical" evidence="7">
    <location>
        <begin position="254"/>
        <end position="275"/>
    </location>
</feature>
<dbReference type="GO" id="GO:0055085">
    <property type="term" value="P:transmembrane transport"/>
    <property type="evidence" value="ECO:0007669"/>
    <property type="project" value="InterPro"/>
</dbReference>
<dbReference type="Gene3D" id="1.10.3720.10">
    <property type="entry name" value="MetI-like"/>
    <property type="match status" value="1"/>
</dbReference>
<dbReference type="PANTHER" id="PTHR43744:SF12">
    <property type="entry name" value="ABC TRANSPORTER PERMEASE PROTEIN MG189-RELATED"/>
    <property type="match status" value="1"/>
</dbReference>
<keyword evidence="10" id="KW-1185">Reference proteome</keyword>
<dbReference type="Proteomes" id="UP000548476">
    <property type="component" value="Unassembled WGS sequence"/>
</dbReference>
<comment type="subcellular location">
    <subcellularLocation>
        <location evidence="1 7">Cell membrane</location>
        <topology evidence="1 7">Multi-pass membrane protein</topology>
    </subcellularLocation>
</comment>
<feature type="transmembrane region" description="Helical" evidence="7">
    <location>
        <begin position="151"/>
        <end position="171"/>
    </location>
</feature>
<evidence type="ECO:0000256" key="3">
    <source>
        <dbReference type="ARBA" id="ARBA00022475"/>
    </source>
</evidence>
<dbReference type="SUPFAM" id="SSF161098">
    <property type="entry name" value="MetI-like"/>
    <property type="match status" value="1"/>
</dbReference>
<dbReference type="GO" id="GO:0005886">
    <property type="term" value="C:plasma membrane"/>
    <property type="evidence" value="ECO:0007669"/>
    <property type="project" value="UniProtKB-SubCell"/>
</dbReference>
<keyword evidence="3" id="KW-1003">Cell membrane</keyword>
<evidence type="ECO:0000256" key="1">
    <source>
        <dbReference type="ARBA" id="ARBA00004651"/>
    </source>
</evidence>
<organism evidence="9 10">
    <name type="scientific">Phytomonospora endophytica</name>
    <dbReference type="NCBI Taxonomy" id="714109"/>
    <lineage>
        <taxon>Bacteria</taxon>
        <taxon>Bacillati</taxon>
        <taxon>Actinomycetota</taxon>
        <taxon>Actinomycetes</taxon>
        <taxon>Micromonosporales</taxon>
        <taxon>Micromonosporaceae</taxon>
        <taxon>Phytomonospora</taxon>
    </lineage>
</organism>
<accession>A0A841FB14</accession>
<evidence type="ECO:0000313" key="10">
    <source>
        <dbReference type="Proteomes" id="UP000548476"/>
    </source>
</evidence>
<feature type="transmembrane region" description="Helical" evidence="7">
    <location>
        <begin position="71"/>
        <end position="97"/>
    </location>
</feature>
<evidence type="ECO:0000256" key="7">
    <source>
        <dbReference type="RuleBase" id="RU363032"/>
    </source>
</evidence>
<evidence type="ECO:0000256" key="6">
    <source>
        <dbReference type="ARBA" id="ARBA00023136"/>
    </source>
</evidence>
<gene>
    <name evidence="9" type="ORF">HNR73_001296</name>
</gene>
<keyword evidence="9" id="KW-0762">Sugar transport</keyword>
<dbReference type="AlphaFoldDB" id="A0A841FB14"/>
<dbReference type="Pfam" id="PF00528">
    <property type="entry name" value="BPD_transp_1"/>
    <property type="match status" value="1"/>
</dbReference>
<comment type="caution">
    <text evidence="9">The sequence shown here is derived from an EMBL/GenBank/DDBJ whole genome shotgun (WGS) entry which is preliminary data.</text>
</comment>
<keyword evidence="4 7" id="KW-0812">Transmembrane</keyword>
<feature type="transmembrane region" description="Helical" evidence="7">
    <location>
        <begin position="209"/>
        <end position="229"/>
    </location>
</feature>
<dbReference type="PROSITE" id="PS50928">
    <property type="entry name" value="ABC_TM1"/>
    <property type="match status" value="1"/>
</dbReference>
<comment type="similarity">
    <text evidence="7">Belongs to the binding-protein-dependent transport system permease family.</text>
</comment>
<evidence type="ECO:0000313" key="9">
    <source>
        <dbReference type="EMBL" id="MBB6033446.1"/>
    </source>
</evidence>
<keyword evidence="6 7" id="KW-0472">Membrane</keyword>
<evidence type="ECO:0000256" key="4">
    <source>
        <dbReference type="ARBA" id="ARBA00022692"/>
    </source>
</evidence>
<evidence type="ECO:0000256" key="2">
    <source>
        <dbReference type="ARBA" id="ARBA00022448"/>
    </source>
</evidence>
<feature type="transmembrane region" description="Helical" evidence="7">
    <location>
        <begin position="109"/>
        <end position="131"/>
    </location>
</feature>
<dbReference type="RefSeq" id="WP_184786364.1">
    <property type="nucleotide sequence ID" value="NZ_BONT01000015.1"/>
</dbReference>
<keyword evidence="2 7" id="KW-0813">Transport</keyword>
<proteinExistence type="inferred from homology"/>
<protein>
    <submittedName>
        <fullName evidence="9">Multiple sugar transport system permease protein</fullName>
    </submittedName>
</protein>
<name>A0A841FB14_9ACTN</name>
<dbReference type="InterPro" id="IPR000515">
    <property type="entry name" value="MetI-like"/>
</dbReference>